<keyword evidence="1" id="KW-0597">Phosphoprotein</keyword>
<evidence type="ECO:0000256" key="3">
    <source>
        <dbReference type="SAM" id="Phobius"/>
    </source>
</evidence>
<dbReference type="InterPro" id="IPR011047">
    <property type="entry name" value="Quinoprotein_ADH-like_sf"/>
</dbReference>
<sequence length="969" mass="110796">MSTFLIRHTIITFLISLAVHAGAQIRFEGIPYITNYTRQDYNSSPFNWGIVQDARGIIYAANNYHLMEFDGNNWRVNPLPNRTVVRSLAVDSKGVVYVGGQADFGYLKPNAKGEMVFISLKSKIQPEHQTFADVWKICVTDIGIAFCTSAGIYYLQNDTIKFYKTSDRVGLVSFFYISQRLFACFGGEGIFELKNQELVFIPNSQQIAAHLITGMLPGPGNTILCVTQEHGIFSYDGYSHFQLWTPLSQDFLRGNKISCAAAISKGYVLGSSHNGLLILDKEGRPVMHLNKKKGLQNDGIEYIYPDNNGNLWLALRDGIDYVEINSPFTIFNSKSGISGSGFTSLLQNDKLYLGTSEGLYVKTWGSRKDPLRESPFQIVEGSQGQTYNLQHIQSMLLLTHNLGPFIVNNNNVKKLSSQTGAWLFLPVPGHPTYLLCGTYTGLDLYKLENGTPVFQWKVKGFEQSARVMELDDEGNIWIAHGYIGLYKIKLSEDLREAESTEFYNSKSGFPSDVFINVFKVNNELVFPGERGVFRYNKEKNVFEPHEQYNNLLTKTNHTRKLVEDGEGNIWFSSADEMGVLKKRNGGTNYEITKTIFNKLQRRLVGGFEHIASYDDHNVIIGTDDGFVHFDPSHNFNNDHTFSTVLRKVEITGEQDSLLSGGSYSAFTMMIGHQQPDSLHPVLPYDLNALRFTFSATSYEDASRVQYQFKLDGYETNWSAWTRLTSKEYTNLKEGDYTFYVKSKDIYNREGSISTFKFTVLPPWYRSYVAYGLYIFLILLLLYFVSRFTKVQQQKTMRLKEIQHQEEVLKAEKEIIKLNNEKLENELQHKNKELASSAMHIVHNVETIQKIKTALLAAIEAVQDNDAKSHMRKVLRSIANEISLENNWEQFELHFNQIHQNFLVRLRKEFPELTHNDIKLISYLKLNLSSKEIAPLLNLSVRGVEASRYRIRKKMNLNPSINLTEFILRY</sequence>
<dbReference type="InterPro" id="IPR013783">
    <property type="entry name" value="Ig-like_fold"/>
</dbReference>
<dbReference type="CDD" id="cd00146">
    <property type="entry name" value="PKD"/>
    <property type="match status" value="1"/>
</dbReference>
<dbReference type="Gene3D" id="2.130.10.10">
    <property type="entry name" value="YVTN repeat-like/Quinoprotein amine dehydrogenase"/>
    <property type="match status" value="2"/>
</dbReference>
<evidence type="ECO:0000256" key="1">
    <source>
        <dbReference type="ARBA" id="ARBA00022553"/>
    </source>
</evidence>
<dbReference type="OrthoDB" id="9806995at2"/>
<proteinExistence type="predicted"/>
<dbReference type="GO" id="GO:0000155">
    <property type="term" value="F:phosphorelay sensor kinase activity"/>
    <property type="evidence" value="ECO:0007669"/>
    <property type="project" value="TreeGrafter"/>
</dbReference>
<dbReference type="Proteomes" id="UP000251889">
    <property type="component" value="Unassembled WGS sequence"/>
</dbReference>
<dbReference type="PANTHER" id="PTHR43547">
    <property type="entry name" value="TWO-COMPONENT HISTIDINE KINASE"/>
    <property type="match status" value="1"/>
</dbReference>
<evidence type="ECO:0000259" key="4">
    <source>
        <dbReference type="Pfam" id="PF07495"/>
    </source>
</evidence>
<feature type="coiled-coil region" evidence="2">
    <location>
        <begin position="798"/>
        <end position="839"/>
    </location>
</feature>
<feature type="domain" description="Two component regulator three Y" evidence="4">
    <location>
        <begin position="697"/>
        <end position="760"/>
    </location>
</feature>
<dbReference type="InterPro" id="IPR011123">
    <property type="entry name" value="Y_Y_Y"/>
</dbReference>
<comment type="caution">
    <text evidence="5">The sequence shown here is derived from an EMBL/GenBank/DDBJ whole genome shotgun (WGS) entry which is preliminary data.</text>
</comment>
<evidence type="ECO:0000313" key="6">
    <source>
        <dbReference type="Proteomes" id="UP000251889"/>
    </source>
</evidence>
<dbReference type="PANTHER" id="PTHR43547:SF2">
    <property type="entry name" value="HYBRID SIGNAL TRANSDUCTION HISTIDINE KINASE C"/>
    <property type="match status" value="1"/>
</dbReference>
<name>A0A364Y2K8_9BACT</name>
<dbReference type="InterPro" id="IPR036388">
    <property type="entry name" value="WH-like_DNA-bd_sf"/>
</dbReference>
<dbReference type="SUPFAM" id="SSF50998">
    <property type="entry name" value="Quinoprotein alcohol dehydrogenase-like"/>
    <property type="match status" value="1"/>
</dbReference>
<keyword evidence="3" id="KW-0472">Membrane</keyword>
<dbReference type="Gene3D" id="2.60.40.10">
    <property type="entry name" value="Immunoglobulins"/>
    <property type="match status" value="1"/>
</dbReference>
<dbReference type="EMBL" id="QMFY01000007">
    <property type="protein sequence ID" value="RAW00337.1"/>
    <property type="molecule type" value="Genomic_DNA"/>
</dbReference>
<dbReference type="GO" id="GO:0003677">
    <property type="term" value="F:DNA binding"/>
    <property type="evidence" value="ECO:0007669"/>
    <property type="project" value="InterPro"/>
</dbReference>
<evidence type="ECO:0000313" key="5">
    <source>
        <dbReference type="EMBL" id="RAW00337.1"/>
    </source>
</evidence>
<dbReference type="Pfam" id="PF07495">
    <property type="entry name" value="Y_Y_Y"/>
    <property type="match status" value="1"/>
</dbReference>
<dbReference type="RefSeq" id="WP_112747679.1">
    <property type="nucleotide sequence ID" value="NZ_QMFY01000007.1"/>
</dbReference>
<evidence type="ECO:0000256" key="2">
    <source>
        <dbReference type="SAM" id="Coils"/>
    </source>
</evidence>
<keyword evidence="2" id="KW-0175">Coiled coil</keyword>
<keyword evidence="3" id="KW-1133">Transmembrane helix</keyword>
<accession>A0A364Y2K8</accession>
<dbReference type="Gene3D" id="1.10.10.10">
    <property type="entry name" value="Winged helix-like DNA-binding domain superfamily/Winged helix DNA-binding domain"/>
    <property type="match status" value="1"/>
</dbReference>
<dbReference type="SUPFAM" id="SSF46894">
    <property type="entry name" value="C-terminal effector domain of the bipartite response regulators"/>
    <property type="match status" value="1"/>
</dbReference>
<reference evidence="5 6" key="1">
    <citation type="submission" date="2018-06" db="EMBL/GenBank/DDBJ databases">
        <title>Chryseolinea flavus sp. nov., a member of the phylum Bacteroidetes isolated from soil.</title>
        <authorList>
            <person name="Li Y."/>
            <person name="Wang J."/>
        </authorList>
    </citation>
    <scope>NUCLEOTIDE SEQUENCE [LARGE SCALE GENOMIC DNA]</scope>
    <source>
        <strain evidence="5 6">SDU1-6</strain>
    </source>
</reference>
<feature type="transmembrane region" description="Helical" evidence="3">
    <location>
        <begin position="767"/>
        <end position="784"/>
    </location>
</feature>
<protein>
    <recommendedName>
        <fullName evidence="4">Two component regulator three Y domain-containing protein</fullName>
    </recommendedName>
</protein>
<dbReference type="InterPro" id="IPR015943">
    <property type="entry name" value="WD40/YVTN_repeat-like_dom_sf"/>
</dbReference>
<organism evidence="5 6">
    <name type="scientific">Pseudochryseolinea flava</name>
    <dbReference type="NCBI Taxonomy" id="2059302"/>
    <lineage>
        <taxon>Bacteria</taxon>
        <taxon>Pseudomonadati</taxon>
        <taxon>Bacteroidota</taxon>
        <taxon>Cytophagia</taxon>
        <taxon>Cytophagales</taxon>
        <taxon>Fulvivirgaceae</taxon>
        <taxon>Pseudochryseolinea</taxon>
    </lineage>
</organism>
<keyword evidence="6" id="KW-1185">Reference proteome</keyword>
<dbReference type="InterPro" id="IPR016032">
    <property type="entry name" value="Sig_transdc_resp-reg_C-effctor"/>
</dbReference>
<gene>
    <name evidence="5" type="ORF">DQQ10_14890</name>
</gene>
<keyword evidence="3" id="KW-0812">Transmembrane</keyword>
<dbReference type="AlphaFoldDB" id="A0A364Y2K8"/>
<dbReference type="GO" id="GO:0006355">
    <property type="term" value="P:regulation of DNA-templated transcription"/>
    <property type="evidence" value="ECO:0007669"/>
    <property type="project" value="InterPro"/>
</dbReference>